<dbReference type="InterPro" id="IPR005886">
    <property type="entry name" value="UDP_G4E"/>
</dbReference>
<evidence type="ECO:0000256" key="1">
    <source>
        <dbReference type="ARBA" id="ARBA00000083"/>
    </source>
</evidence>
<dbReference type="Gene3D" id="3.90.25.10">
    <property type="entry name" value="UDP-galactose 4-epimerase, domain 1"/>
    <property type="match status" value="1"/>
</dbReference>
<protein>
    <recommendedName>
        <fullName evidence="5 8">UDP-glucose 4-epimerase</fullName>
        <ecNumber evidence="4 8">5.1.3.2</ecNumber>
    </recommendedName>
</protein>
<dbReference type="GO" id="GO:0006012">
    <property type="term" value="P:galactose metabolic process"/>
    <property type="evidence" value="ECO:0007669"/>
    <property type="project" value="UniProtKB-UniPathway"/>
</dbReference>
<dbReference type="GO" id="GO:0003978">
    <property type="term" value="F:UDP-glucose 4-epimerase activity"/>
    <property type="evidence" value="ECO:0007669"/>
    <property type="project" value="UniProtKB-UniRule"/>
</dbReference>
<dbReference type="CDD" id="cd05247">
    <property type="entry name" value="UDP_G4E_1_SDR_e"/>
    <property type="match status" value="1"/>
</dbReference>
<comment type="cofactor">
    <cofactor evidence="2 8">
        <name>NAD(+)</name>
        <dbReference type="ChEBI" id="CHEBI:57540"/>
    </cofactor>
</comment>
<dbReference type="PANTHER" id="PTHR43725:SF47">
    <property type="entry name" value="UDP-GLUCOSE 4-EPIMERASE"/>
    <property type="match status" value="1"/>
</dbReference>
<evidence type="ECO:0000256" key="5">
    <source>
        <dbReference type="ARBA" id="ARBA00018569"/>
    </source>
</evidence>
<evidence type="ECO:0000256" key="8">
    <source>
        <dbReference type="RuleBase" id="RU366046"/>
    </source>
</evidence>
<dbReference type="NCBIfam" id="TIGR01179">
    <property type="entry name" value="galE"/>
    <property type="match status" value="1"/>
</dbReference>
<comment type="caution">
    <text evidence="10">The sequence shown here is derived from an EMBL/GenBank/DDBJ whole genome shotgun (WGS) entry which is preliminary data.</text>
</comment>
<dbReference type="NCBIfam" id="NF007956">
    <property type="entry name" value="PRK10675.1"/>
    <property type="match status" value="1"/>
</dbReference>
<evidence type="ECO:0000256" key="4">
    <source>
        <dbReference type="ARBA" id="ARBA00013189"/>
    </source>
</evidence>
<dbReference type="InterPro" id="IPR036291">
    <property type="entry name" value="NAD(P)-bd_dom_sf"/>
</dbReference>
<dbReference type="SUPFAM" id="SSF51735">
    <property type="entry name" value="NAD(P)-binding Rossmann-fold domains"/>
    <property type="match status" value="1"/>
</dbReference>
<dbReference type="Pfam" id="PF16363">
    <property type="entry name" value="GDP_Man_Dehyd"/>
    <property type="match status" value="1"/>
</dbReference>
<keyword evidence="11" id="KW-1185">Reference proteome</keyword>
<evidence type="ECO:0000256" key="2">
    <source>
        <dbReference type="ARBA" id="ARBA00001911"/>
    </source>
</evidence>
<keyword evidence="7 8" id="KW-0413">Isomerase</keyword>
<evidence type="ECO:0000259" key="9">
    <source>
        <dbReference type="Pfam" id="PF16363"/>
    </source>
</evidence>
<dbReference type="PANTHER" id="PTHR43725">
    <property type="entry name" value="UDP-GLUCOSE 4-EPIMERASE"/>
    <property type="match status" value="1"/>
</dbReference>
<dbReference type="InterPro" id="IPR016040">
    <property type="entry name" value="NAD(P)-bd_dom"/>
</dbReference>
<dbReference type="Gene3D" id="3.40.50.720">
    <property type="entry name" value="NAD(P)-binding Rossmann-like Domain"/>
    <property type="match status" value="1"/>
</dbReference>
<evidence type="ECO:0000256" key="6">
    <source>
        <dbReference type="ARBA" id="ARBA00023027"/>
    </source>
</evidence>
<comment type="pathway">
    <text evidence="8">Carbohydrate metabolism; galactose metabolism.</text>
</comment>
<evidence type="ECO:0000256" key="3">
    <source>
        <dbReference type="ARBA" id="ARBA00007637"/>
    </source>
</evidence>
<keyword evidence="6 8" id="KW-0520">NAD</keyword>
<dbReference type="Proteomes" id="UP000265419">
    <property type="component" value="Unassembled WGS sequence"/>
</dbReference>
<comment type="similarity">
    <text evidence="3 8">Belongs to the NAD(P)-dependent epimerase/dehydratase family.</text>
</comment>
<dbReference type="RefSeq" id="WP_119424277.1">
    <property type="nucleotide sequence ID" value="NZ_QQXK01000009.1"/>
</dbReference>
<evidence type="ECO:0000256" key="7">
    <source>
        <dbReference type="ARBA" id="ARBA00023235"/>
    </source>
</evidence>
<evidence type="ECO:0000313" key="10">
    <source>
        <dbReference type="EMBL" id="RII42732.1"/>
    </source>
</evidence>
<dbReference type="GO" id="GO:0005829">
    <property type="term" value="C:cytosol"/>
    <property type="evidence" value="ECO:0007669"/>
    <property type="project" value="TreeGrafter"/>
</dbReference>
<evidence type="ECO:0000313" key="11">
    <source>
        <dbReference type="Proteomes" id="UP000265419"/>
    </source>
</evidence>
<dbReference type="AlphaFoldDB" id="A0A399JF21"/>
<reference evidence="10 11" key="1">
    <citation type="submission" date="2018-07" db="EMBL/GenBank/DDBJ databases">
        <title>Arthrobacter sp. nov., isolated from raw cow's milk with high bacterial count.</title>
        <authorList>
            <person name="Hahne J."/>
            <person name="Isele D."/>
            <person name="Lipski A."/>
        </authorList>
    </citation>
    <scope>NUCLEOTIDE SEQUENCE [LARGE SCALE GENOMIC DNA]</scope>
    <source>
        <strain evidence="10 11">JZ R-35</strain>
    </source>
</reference>
<comment type="subunit">
    <text evidence="8">Homodimer.</text>
</comment>
<comment type="catalytic activity">
    <reaction evidence="1 8">
        <text>UDP-alpha-D-glucose = UDP-alpha-D-galactose</text>
        <dbReference type="Rhea" id="RHEA:22168"/>
        <dbReference type="ChEBI" id="CHEBI:58885"/>
        <dbReference type="ChEBI" id="CHEBI:66914"/>
        <dbReference type="EC" id="5.1.3.2"/>
    </reaction>
</comment>
<gene>
    <name evidence="10" type="primary">galE</name>
    <name evidence="10" type="ORF">DWB68_06215</name>
</gene>
<accession>A0A399JF21</accession>
<dbReference type="EC" id="5.1.3.2" evidence="4 8"/>
<organism evidence="10 11">
    <name type="scientific">Galactobacter valiniphilus</name>
    <dbReference type="NCBI Taxonomy" id="2676122"/>
    <lineage>
        <taxon>Bacteria</taxon>
        <taxon>Bacillati</taxon>
        <taxon>Actinomycetota</taxon>
        <taxon>Actinomycetes</taxon>
        <taxon>Micrococcales</taxon>
        <taxon>Micrococcaceae</taxon>
        <taxon>Galactobacter</taxon>
    </lineage>
</organism>
<keyword evidence="8" id="KW-0119">Carbohydrate metabolism</keyword>
<name>A0A399JF21_9MICC</name>
<sequence length="344" mass="37112">MRVLTTGGAGYIGSHTVLALVEAGHEPVILDNFDNSSPEAVRRVSELAGREIELIEADLLDAAAVDRIMAQGNFDAVIHFAGLKAVGESVAQPLKYYRTNLVSTMNLLDAMQAHGVRTLVFSSSATVYGTAGVSVCTEDVSLGTTNPYGATKLFIEQILDDVAVSDPSWHIAKLRYFNPVGAHSSGRIGEDPRDIPNNLMPYVSQVAVGRREKLSVFGGDYPTADGTGVRDFIHVVDLAAGHVAALEALPAHPGARAWNLGTGEGNSVLEVVRAFERASGREIPYEIVDRRPGDVAELVADPSRARLELHWKAERGLEDVARDGWRWQSQNPLGYPDEDTEESA</sequence>
<dbReference type="EMBL" id="QQXK01000009">
    <property type="protein sequence ID" value="RII42732.1"/>
    <property type="molecule type" value="Genomic_DNA"/>
</dbReference>
<dbReference type="UniPathway" id="UPA00214"/>
<feature type="domain" description="NAD(P)-binding" evidence="9">
    <location>
        <begin position="4"/>
        <end position="322"/>
    </location>
</feature>
<proteinExistence type="inferred from homology"/>